<dbReference type="AlphaFoldDB" id="A0AAN0W9C9"/>
<accession>A0AAN0W9C9</accession>
<sequence>MTKHVGFDQKVLLHHLDFTANYTKKYSRKDMYEVLDGYLRNDITGAKSRKNAVTMLMKIWYLVDKDLVEIRDRVLEVLPVLTKEERLFVHWGMTLAAYPFFRDAVHELGKLFQLQDTVPSTVIGKRMKEEYGDRRRVEVATSAVLMSIKAWGVIIPTKNRSYQLPDKVLISNPILQVFIVQIILHVLENTALQLDILKNHPMLFPFEHEFDLFELRQCEGITLHHQGVGTLIVECKKS</sequence>
<dbReference type="EMBL" id="CP009641">
    <property type="protein sequence ID" value="AJI13993.1"/>
    <property type="molecule type" value="Genomic_DNA"/>
</dbReference>
<proteinExistence type="predicted"/>
<evidence type="ECO:0000313" key="2">
    <source>
        <dbReference type="Proteomes" id="UP000031861"/>
    </source>
</evidence>
<reference evidence="1 2" key="1">
    <citation type="journal article" date="2015" name="Genome Announc.">
        <title>Complete genome sequences for 35 biothreat assay-relevant bacillus species.</title>
        <authorList>
            <person name="Johnson S.L."/>
            <person name="Daligault H.E."/>
            <person name="Davenport K.W."/>
            <person name="Jaissle J."/>
            <person name="Frey K.G."/>
            <person name="Ladner J.T."/>
            <person name="Broomall S.M."/>
            <person name="Bishop-Lilly K.A."/>
            <person name="Bruce D.C."/>
            <person name="Gibbons H.S."/>
            <person name="Coyne S.R."/>
            <person name="Lo C.C."/>
            <person name="Meincke L."/>
            <person name="Munk A.C."/>
            <person name="Koroleva G.I."/>
            <person name="Rosenzweig C.N."/>
            <person name="Palacios G.F."/>
            <person name="Redden C.L."/>
            <person name="Minogue T.D."/>
            <person name="Chain P.S."/>
        </authorList>
    </citation>
    <scope>NUCLEOTIDE SEQUENCE [LARGE SCALE GENOMIC DNA]</scope>
    <source>
        <strain evidence="1 2">03BB108</strain>
    </source>
</reference>
<organism evidence="1 2">
    <name type="scientific">Bacillus cereus 03BB108</name>
    <dbReference type="NCBI Taxonomy" id="451709"/>
    <lineage>
        <taxon>Bacteria</taxon>
        <taxon>Bacillati</taxon>
        <taxon>Bacillota</taxon>
        <taxon>Bacilli</taxon>
        <taxon>Bacillales</taxon>
        <taxon>Bacillaceae</taxon>
        <taxon>Bacillus</taxon>
        <taxon>Bacillus cereus group</taxon>
    </lineage>
</organism>
<name>A0AAN0W9C9_BACCE</name>
<protein>
    <submittedName>
        <fullName evidence="1">Uncharacterized protein</fullName>
    </submittedName>
</protein>
<evidence type="ECO:0000313" key="1">
    <source>
        <dbReference type="EMBL" id="AJI13993.1"/>
    </source>
</evidence>
<dbReference type="Proteomes" id="UP000031861">
    <property type="component" value="Chromosome"/>
</dbReference>
<gene>
    <name evidence="1" type="ORF">AK40_5109</name>
</gene>
<dbReference type="RefSeq" id="WP_001994561.1">
    <property type="nucleotide sequence ID" value="NZ_CP009641.1"/>
</dbReference>